<feature type="binding site" evidence="2">
    <location>
        <position position="171"/>
    </location>
    <ligand>
        <name>Mn(2+)</name>
        <dbReference type="ChEBI" id="CHEBI:29035"/>
        <label>2</label>
    </ligand>
</feature>
<dbReference type="Gene3D" id="3.40.630.10">
    <property type="entry name" value="Zn peptidases"/>
    <property type="match status" value="1"/>
</dbReference>
<feature type="domain" description="Peptidase M20 dimerisation" evidence="3">
    <location>
        <begin position="193"/>
        <end position="285"/>
    </location>
</feature>
<dbReference type="InterPro" id="IPR017439">
    <property type="entry name" value="Amidohydrolase"/>
</dbReference>
<sequence length="394" mass="41136">MNRMVNDLGSRIEAIVAEDEARLIAIRRDLHAHPETGFDTVRTAAIVADELRALGLAPQTGVGETGVVAEIAGGRPGPMLVLRADMDALPITEETGLPFASSVPGKMHACGHDLHTATLLGAARVLRDIAPGLAGTVRLMFQPAEETPVSGAAAMIRDGVLDGADMALGFHNYPEVPVGRFCYVHGVANGSSDDFDIVLQGRSGHAASPHQTADPIVAAAHLVLQIQTIVSREVDPMLPAVVTVGALLAGDTHNIIPERAVLRGTARTQSDAARATIEAALRRLCAGIEASMRVSATLDWQPGTPCLTSDADILAATVDAVEAHYGAVADEKPADLGAEDFAFVSQIVPAFQLGVGSGQPGRQDRLHNADYQPDEGCIRHGVVALSLAASRLLS</sequence>
<dbReference type="AlphaFoldDB" id="A0A0N7KX13"/>
<feature type="binding site" evidence="2">
    <location>
        <position position="112"/>
    </location>
    <ligand>
        <name>Mn(2+)</name>
        <dbReference type="ChEBI" id="CHEBI:29035"/>
        <label>2</label>
    </ligand>
</feature>
<evidence type="ECO:0000256" key="1">
    <source>
        <dbReference type="ARBA" id="ARBA00022801"/>
    </source>
</evidence>
<dbReference type="FunFam" id="3.30.70.360:FF:000001">
    <property type="entry name" value="N-acetyldiaminopimelate deacetylase"/>
    <property type="match status" value="1"/>
</dbReference>
<dbReference type="PIRSF" id="PIRSF005962">
    <property type="entry name" value="Pept_M20D_amidohydro"/>
    <property type="match status" value="1"/>
</dbReference>
<dbReference type="SUPFAM" id="SSF53187">
    <property type="entry name" value="Zn-dependent exopeptidases"/>
    <property type="match status" value="1"/>
</dbReference>
<keyword evidence="2" id="KW-0479">Metal-binding</keyword>
<dbReference type="PANTHER" id="PTHR11014:SF63">
    <property type="entry name" value="METALLOPEPTIDASE, PUTATIVE (AFU_ORTHOLOGUE AFUA_6G09600)-RELATED"/>
    <property type="match status" value="1"/>
</dbReference>
<name>A0A0N7KX13_9HYPH</name>
<protein>
    <submittedName>
        <fullName evidence="4">Hippurate hydrolase</fullName>
    </submittedName>
</protein>
<keyword evidence="2" id="KW-0464">Manganese</keyword>
<feature type="binding site" evidence="2">
    <location>
        <position position="146"/>
    </location>
    <ligand>
        <name>Mn(2+)</name>
        <dbReference type="ChEBI" id="CHEBI:29035"/>
        <label>2</label>
    </ligand>
</feature>
<dbReference type="GO" id="GO:0019877">
    <property type="term" value="P:diaminopimelate biosynthetic process"/>
    <property type="evidence" value="ECO:0007669"/>
    <property type="project" value="UniProtKB-ARBA"/>
</dbReference>
<dbReference type="NCBIfam" id="TIGR01891">
    <property type="entry name" value="amidohydrolases"/>
    <property type="match status" value="1"/>
</dbReference>
<accession>A0A0N7KX13</accession>
<proteinExistence type="predicted"/>
<feature type="binding site" evidence="2">
    <location>
        <position position="367"/>
    </location>
    <ligand>
        <name>Mn(2+)</name>
        <dbReference type="ChEBI" id="CHEBI:29035"/>
        <label>2</label>
    </ligand>
</feature>
<dbReference type="Pfam" id="PF01546">
    <property type="entry name" value="Peptidase_M20"/>
    <property type="match status" value="1"/>
</dbReference>
<dbReference type="GO" id="GO:0046872">
    <property type="term" value="F:metal ion binding"/>
    <property type="evidence" value="ECO:0007669"/>
    <property type="project" value="UniProtKB-KW"/>
</dbReference>
<dbReference type="CDD" id="cd03886">
    <property type="entry name" value="M20_Acy1"/>
    <property type="match status" value="1"/>
</dbReference>
<comment type="cofactor">
    <cofactor evidence="2">
        <name>Mn(2+)</name>
        <dbReference type="ChEBI" id="CHEBI:29035"/>
    </cofactor>
    <text evidence="2">The Mn(2+) ion enhances activity.</text>
</comment>
<keyword evidence="1 4" id="KW-0378">Hydrolase</keyword>
<organism evidence="4">
    <name type="scientific">Aureimonas altamirensis</name>
    <dbReference type="NCBI Taxonomy" id="370622"/>
    <lineage>
        <taxon>Bacteria</taxon>
        <taxon>Pseudomonadati</taxon>
        <taxon>Pseudomonadota</taxon>
        <taxon>Alphaproteobacteria</taxon>
        <taxon>Hyphomicrobiales</taxon>
        <taxon>Aurantimonadaceae</taxon>
        <taxon>Aureimonas</taxon>
    </lineage>
</organism>
<evidence type="ECO:0000256" key="2">
    <source>
        <dbReference type="PIRSR" id="PIRSR005962-1"/>
    </source>
</evidence>
<dbReference type="Pfam" id="PF07687">
    <property type="entry name" value="M20_dimer"/>
    <property type="match status" value="1"/>
</dbReference>
<dbReference type="PANTHER" id="PTHR11014">
    <property type="entry name" value="PEPTIDASE M20 FAMILY MEMBER"/>
    <property type="match status" value="1"/>
</dbReference>
<dbReference type="RefSeq" id="WP_060599954.1">
    <property type="nucleotide sequence ID" value="NZ_BBWQ01000001.1"/>
</dbReference>
<dbReference type="EMBL" id="LC066370">
    <property type="protein sequence ID" value="BAT25641.1"/>
    <property type="molecule type" value="Genomic_DNA"/>
</dbReference>
<dbReference type="SUPFAM" id="SSF55031">
    <property type="entry name" value="Bacterial exopeptidase dimerisation domain"/>
    <property type="match status" value="1"/>
</dbReference>
<feature type="binding site" evidence="2">
    <location>
        <position position="110"/>
    </location>
    <ligand>
        <name>Mn(2+)</name>
        <dbReference type="ChEBI" id="CHEBI:29035"/>
        <label>2</label>
    </ligand>
</feature>
<dbReference type="InterPro" id="IPR011650">
    <property type="entry name" value="Peptidase_M20_dimer"/>
</dbReference>
<reference evidence="4" key="1">
    <citation type="journal article" date="2015" name="Proc. Natl. Acad. Sci. U.S.A.">
        <title>Bacterial clade with the ribosomal RNA operon on a small plasmid rather than the chromosome.</title>
        <authorList>
            <person name="Anda M."/>
            <person name="Ohtsubo Y."/>
            <person name="Okubo T."/>
            <person name="Sugawara M."/>
            <person name="Nagata Y."/>
            <person name="Tsuda M."/>
            <person name="Minamisawa K."/>
            <person name="Mitsui H."/>
        </authorList>
    </citation>
    <scope>NUCLEOTIDE SEQUENCE</scope>
    <source>
        <strain evidence="4">DSM 21988</strain>
    </source>
</reference>
<dbReference type="InterPro" id="IPR002933">
    <property type="entry name" value="Peptidase_M20"/>
</dbReference>
<evidence type="ECO:0000259" key="3">
    <source>
        <dbReference type="Pfam" id="PF07687"/>
    </source>
</evidence>
<dbReference type="Gene3D" id="3.30.70.360">
    <property type="match status" value="1"/>
</dbReference>
<evidence type="ECO:0000313" key="4">
    <source>
        <dbReference type="EMBL" id="BAT25641.1"/>
    </source>
</evidence>
<dbReference type="GO" id="GO:0050118">
    <property type="term" value="F:N-acetyldiaminopimelate deacetylase activity"/>
    <property type="evidence" value="ECO:0007669"/>
    <property type="project" value="UniProtKB-ARBA"/>
</dbReference>
<dbReference type="InterPro" id="IPR036264">
    <property type="entry name" value="Bact_exopeptidase_dim_dom"/>
</dbReference>